<reference evidence="1" key="1">
    <citation type="journal article" date="2015" name="Nature">
        <title>Complex archaea that bridge the gap between prokaryotes and eukaryotes.</title>
        <authorList>
            <person name="Spang A."/>
            <person name="Saw J.H."/>
            <person name="Jorgensen S.L."/>
            <person name="Zaremba-Niedzwiedzka K."/>
            <person name="Martijn J."/>
            <person name="Lind A.E."/>
            <person name="van Eijk R."/>
            <person name="Schleper C."/>
            <person name="Guy L."/>
            <person name="Ettema T.J."/>
        </authorList>
    </citation>
    <scope>NUCLEOTIDE SEQUENCE</scope>
</reference>
<comment type="caution">
    <text evidence="1">The sequence shown here is derived from an EMBL/GenBank/DDBJ whole genome shotgun (WGS) entry which is preliminary data.</text>
</comment>
<accession>A0A0F8Z439</accession>
<dbReference type="AlphaFoldDB" id="A0A0F8Z439"/>
<proteinExistence type="predicted"/>
<name>A0A0F8Z439_9ZZZZ</name>
<sequence>MKRPTHNRWGSRWEMIEEGAHIIQVEHAILSDGSKAFNVDFSDGLTRVRFGAKNYRNAKAIARQFQNVAWVEVKDLSGGFND</sequence>
<dbReference type="EMBL" id="LAZR01049924">
    <property type="protein sequence ID" value="KKK88503.1"/>
    <property type="molecule type" value="Genomic_DNA"/>
</dbReference>
<organism evidence="1">
    <name type="scientific">marine sediment metagenome</name>
    <dbReference type="NCBI Taxonomy" id="412755"/>
    <lineage>
        <taxon>unclassified sequences</taxon>
        <taxon>metagenomes</taxon>
        <taxon>ecological metagenomes</taxon>
    </lineage>
</organism>
<protein>
    <submittedName>
        <fullName evidence="1">Uncharacterized protein</fullName>
    </submittedName>
</protein>
<gene>
    <name evidence="1" type="ORF">LCGC14_2742490</name>
</gene>
<evidence type="ECO:0000313" key="1">
    <source>
        <dbReference type="EMBL" id="KKK88503.1"/>
    </source>
</evidence>